<dbReference type="SUPFAM" id="SSF53223">
    <property type="entry name" value="Aminoacid dehydrogenase-like, N-terminal domain"/>
    <property type="match status" value="1"/>
</dbReference>
<evidence type="ECO:0000256" key="4">
    <source>
        <dbReference type="RuleBase" id="RU004417"/>
    </source>
</evidence>
<dbReference type="Gene3D" id="1.10.285.10">
    <property type="entry name" value="Glutamate Dehydrogenase, chain A, domain 3"/>
    <property type="match status" value="2"/>
</dbReference>
<dbReference type="GO" id="GO:0004352">
    <property type="term" value="F:glutamate dehydrogenase (NAD+) activity"/>
    <property type="evidence" value="ECO:0007669"/>
    <property type="project" value="UniProtKB-EC"/>
</dbReference>
<organism evidence="6 7">
    <name type="scientific">Gimesia aquarii</name>
    <dbReference type="NCBI Taxonomy" id="2527964"/>
    <lineage>
        <taxon>Bacteria</taxon>
        <taxon>Pseudomonadati</taxon>
        <taxon>Planctomycetota</taxon>
        <taxon>Planctomycetia</taxon>
        <taxon>Planctomycetales</taxon>
        <taxon>Planctomycetaceae</taxon>
        <taxon>Gimesia</taxon>
    </lineage>
</organism>
<dbReference type="InterPro" id="IPR050724">
    <property type="entry name" value="Glu_Leu_Phe_Val_DH"/>
</dbReference>
<feature type="domain" description="Glutamate/phenylalanine/leucine/valine/L-tryptophan dehydrogenase C-terminal" evidence="5">
    <location>
        <begin position="308"/>
        <end position="552"/>
    </location>
</feature>
<dbReference type="KEGG" id="gaw:V144x_33120"/>
<comment type="similarity">
    <text evidence="1 4">Belongs to the Glu/Leu/Phe/Val dehydrogenases family.</text>
</comment>
<dbReference type="InterPro" id="IPR006096">
    <property type="entry name" value="Glu/Leu/Phe/Val/Trp_DH_C"/>
</dbReference>
<dbReference type="GO" id="GO:0005829">
    <property type="term" value="C:cytosol"/>
    <property type="evidence" value="ECO:0007669"/>
    <property type="project" value="TreeGrafter"/>
</dbReference>
<dbReference type="FunFam" id="3.40.50.720:FF:000030">
    <property type="entry name" value="Glutamate dehydrogenase"/>
    <property type="match status" value="1"/>
</dbReference>
<dbReference type="Gene3D" id="3.40.50.10860">
    <property type="entry name" value="Leucine Dehydrogenase, chain A, domain 1"/>
    <property type="match status" value="1"/>
</dbReference>
<evidence type="ECO:0000313" key="6">
    <source>
        <dbReference type="EMBL" id="QDT97830.1"/>
    </source>
</evidence>
<dbReference type="CDD" id="cd05313">
    <property type="entry name" value="NAD_bind_2_Glu_DH"/>
    <property type="match status" value="1"/>
</dbReference>
<reference evidence="6 7" key="1">
    <citation type="submission" date="2019-03" db="EMBL/GenBank/DDBJ databases">
        <title>Deep-cultivation of Planctomycetes and their phenomic and genomic characterization uncovers novel biology.</title>
        <authorList>
            <person name="Wiegand S."/>
            <person name="Jogler M."/>
            <person name="Boedeker C."/>
            <person name="Pinto D."/>
            <person name="Vollmers J."/>
            <person name="Rivas-Marin E."/>
            <person name="Kohn T."/>
            <person name="Peeters S.H."/>
            <person name="Heuer A."/>
            <person name="Rast P."/>
            <person name="Oberbeckmann S."/>
            <person name="Bunk B."/>
            <person name="Jeske O."/>
            <person name="Meyerdierks A."/>
            <person name="Storesund J.E."/>
            <person name="Kallscheuer N."/>
            <person name="Luecker S."/>
            <person name="Lage O.M."/>
            <person name="Pohl T."/>
            <person name="Merkel B.J."/>
            <person name="Hornburger P."/>
            <person name="Mueller R.-W."/>
            <person name="Bruemmer F."/>
            <person name="Labrenz M."/>
            <person name="Spormann A.M."/>
            <person name="Op den Camp H."/>
            <person name="Overmann J."/>
            <person name="Amann R."/>
            <person name="Jetten M.S.M."/>
            <person name="Mascher T."/>
            <person name="Medema M.H."/>
            <person name="Devos D.P."/>
            <person name="Kaster A.-K."/>
            <person name="Ovreas L."/>
            <person name="Rohde M."/>
            <person name="Galperin M.Y."/>
            <person name="Jogler C."/>
        </authorList>
    </citation>
    <scope>NUCLEOTIDE SEQUENCE [LARGE SCALE GENOMIC DNA]</scope>
    <source>
        <strain evidence="6 7">V144</strain>
    </source>
</reference>
<dbReference type="InterPro" id="IPR036291">
    <property type="entry name" value="NAD(P)-bd_dom_sf"/>
</dbReference>
<dbReference type="Gene3D" id="3.40.50.720">
    <property type="entry name" value="NAD(P)-binding Rossmann-like Domain"/>
    <property type="match status" value="1"/>
</dbReference>
<dbReference type="SMART" id="SM00839">
    <property type="entry name" value="ELFV_dehydrog"/>
    <property type="match status" value="1"/>
</dbReference>
<dbReference type="PROSITE" id="PS00074">
    <property type="entry name" value="GLFV_DEHYDROGENASE"/>
    <property type="match status" value="1"/>
</dbReference>
<evidence type="ECO:0000259" key="5">
    <source>
        <dbReference type="SMART" id="SM00839"/>
    </source>
</evidence>
<dbReference type="InterPro" id="IPR033524">
    <property type="entry name" value="Glu/Leu/Phe/Val_DH_AS"/>
</dbReference>
<dbReference type="GO" id="GO:0006537">
    <property type="term" value="P:glutamate biosynthetic process"/>
    <property type="evidence" value="ECO:0007669"/>
    <property type="project" value="TreeGrafter"/>
</dbReference>
<dbReference type="Proteomes" id="UP000318704">
    <property type="component" value="Chromosome"/>
</dbReference>
<name>A0A517VXU8_9PLAN</name>
<dbReference type="FunFam" id="3.40.50.10860:FF:000002">
    <property type="entry name" value="Glutamate dehydrogenase"/>
    <property type="match status" value="1"/>
</dbReference>
<dbReference type="SUPFAM" id="SSF51735">
    <property type="entry name" value="NAD(P)-binding Rossmann-fold domains"/>
    <property type="match status" value="1"/>
</dbReference>
<comment type="subunit">
    <text evidence="2">Homohexamer.</text>
</comment>
<dbReference type="InterPro" id="IPR006095">
    <property type="entry name" value="Glu/Leu/Phe/Val/Trp_DH"/>
</dbReference>
<keyword evidence="3 4" id="KW-0560">Oxidoreductase</keyword>
<sequence>MVGLPISICHVQNQTAPGPFCSESLSMISFFEHETHVSQVSPRLSEHGYLSFAATFMRNSEESDYYQEESVFDFFCKLCYSEPSHFSESFRTPHKILKRISEMELENCQSVDDFMSGLVKRNPGEPEFHQAVREFAESVVPFVLEHPQYQEAQILERMTEPDRIVIFRVTWEDDQNRIRANRAWRVQFNNSIGPYKGGMRFHTNVTQSVLKFLGFEQTFKNSLTGLPMGGAKGGSNFNPKGKSNNEVMRFCQSLMTELHRHIGEDTDVPAGDIGVGAREISYLFGQYKRLENRFVGTLTGKGLAFGGSLVRTEATGYGCVYFCEDMFNHVGESIRGKTVGISGSGNVAIYAAEKSVELGAKVLTLSDSSGFIHDPDGIDAEKIAFVKDLKEVRRGRINEYAEKFKSASFHEGKRPWSVPVDVAMPCATQNEVSGDEARTLLANGVKAVCEGANMPTELEGVHAFVKAGILYAPAKAANAGGVAVSGLEQSQNALRLSWSREEVDERLKTIMREIHAQCVTYGSKAKSEIVNYVDGANIAGFVKVAEAMLAYGAV</sequence>
<evidence type="ECO:0000256" key="2">
    <source>
        <dbReference type="ARBA" id="ARBA00011643"/>
    </source>
</evidence>
<dbReference type="GO" id="GO:0004354">
    <property type="term" value="F:glutamate dehydrogenase (NADP+) activity"/>
    <property type="evidence" value="ECO:0007669"/>
    <property type="project" value="TreeGrafter"/>
</dbReference>
<evidence type="ECO:0000313" key="7">
    <source>
        <dbReference type="Proteomes" id="UP000318704"/>
    </source>
</evidence>
<dbReference type="PANTHER" id="PTHR43571">
    <property type="entry name" value="NADP-SPECIFIC GLUTAMATE DEHYDROGENASE 1-RELATED"/>
    <property type="match status" value="1"/>
</dbReference>
<dbReference type="PRINTS" id="PR00082">
    <property type="entry name" value="GLFDHDRGNASE"/>
</dbReference>
<dbReference type="AlphaFoldDB" id="A0A517VXU8"/>
<proteinExistence type="inferred from homology"/>
<dbReference type="InterPro" id="IPR033922">
    <property type="entry name" value="NAD_bind_Glu_DH"/>
</dbReference>
<dbReference type="PANTHER" id="PTHR43571:SF1">
    <property type="entry name" value="NADP-SPECIFIC GLUTAMATE DEHYDROGENASE 1-RELATED"/>
    <property type="match status" value="1"/>
</dbReference>
<accession>A0A517VXU8</accession>
<dbReference type="Pfam" id="PF02812">
    <property type="entry name" value="ELFV_dehydrog_N"/>
    <property type="match status" value="1"/>
</dbReference>
<dbReference type="EMBL" id="CP037920">
    <property type="protein sequence ID" value="QDT97830.1"/>
    <property type="molecule type" value="Genomic_DNA"/>
</dbReference>
<evidence type="ECO:0000256" key="1">
    <source>
        <dbReference type="ARBA" id="ARBA00006382"/>
    </source>
</evidence>
<evidence type="ECO:0000256" key="3">
    <source>
        <dbReference type="ARBA" id="ARBA00023002"/>
    </source>
</evidence>
<dbReference type="Pfam" id="PF00208">
    <property type="entry name" value="ELFV_dehydrog"/>
    <property type="match status" value="1"/>
</dbReference>
<dbReference type="FunFam" id="1.10.285.10:FF:000001">
    <property type="entry name" value="Glutamate dehydrogenase"/>
    <property type="match status" value="1"/>
</dbReference>
<dbReference type="EC" id="1.4.1.2" evidence="6"/>
<dbReference type="InterPro" id="IPR006097">
    <property type="entry name" value="Glu/Leu/Phe/Val/Trp_DH_dimer"/>
</dbReference>
<protein>
    <submittedName>
        <fullName evidence="6">NAD(P)-specific glutamate dehydrogenase</fullName>
        <ecNumber evidence="6">1.4.1.2</ecNumber>
    </submittedName>
</protein>
<dbReference type="InterPro" id="IPR046346">
    <property type="entry name" value="Aminoacid_DH-like_N_sf"/>
</dbReference>
<gene>
    <name evidence="6" type="primary">gdhA_1</name>
    <name evidence="6" type="ORF">V144x_33120</name>
</gene>
<dbReference type="NCBIfam" id="NF006929">
    <property type="entry name" value="PRK09414.1"/>
    <property type="match status" value="1"/>
</dbReference>